<organism evidence="1">
    <name type="scientific">marine sediment metagenome</name>
    <dbReference type="NCBI Taxonomy" id="412755"/>
    <lineage>
        <taxon>unclassified sequences</taxon>
        <taxon>metagenomes</taxon>
        <taxon>ecological metagenomes</taxon>
    </lineage>
</organism>
<comment type="caution">
    <text evidence="1">The sequence shown here is derived from an EMBL/GenBank/DDBJ whole genome shotgun (WGS) entry which is preliminary data.</text>
</comment>
<evidence type="ECO:0000313" key="1">
    <source>
        <dbReference type="EMBL" id="GAH59550.1"/>
    </source>
</evidence>
<name>X1HR75_9ZZZZ</name>
<feature type="non-terminal residue" evidence="1">
    <location>
        <position position="1"/>
    </location>
</feature>
<proteinExistence type="predicted"/>
<protein>
    <submittedName>
        <fullName evidence="1">Uncharacterized protein</fullName>
    </submittedName>
</protein>
<gene>
    <name evidence="1" type="ORF">S03H2_34947</name>
</gene>
<dbReference type="AlphaFoldDB" id="X1HR75"/>
<sequence>PINEEVIESINKIFQSLIEEHTIDILSISPITGKNLNKTIDWLANTIISSLISAGITVDYFVAYIKTEQGMVEARIRTASDKVLDKGLFPVIRYKFASGDESVLEYMRIGGRQVITAADSQTSCWLVTTKSEEFKGTNLLMKLLTEFIKEIHGLRVKKGTNLSESDLTSYLVKYMIDNQTFWSETQQPMFEIAVIDE</sequence>
<dbReference type="EMBL" id="BARU01021347">
    <property type="protein sequence ID" value="GAH59550.1"/>
    <property type="molecule type" value="Genomic_DNA"/>
</dbReference>
<reference evidence="1" key="1">
    <citation type="journal article" date="2014" name="Front. Microbiol.">
        <title>High frequency of phylogenetically diverse reductive dehalogenase-homologous genes in deep subseafloor sedimentary metagenomes.</title>
        <authorList>
            <person name="Kawai M."/>
            <person name="Futagami T."/>
            <person name="Toyoda A."/>
            <person name="Takaki Y."/>
            <person name="Nishi S."/>
            <person name="Hori S."/>
            <person name="Arai W."/>
            <person name="Tsubouchi T."/>
            <person name="Morono Y."/>
            <person name="Uchiyama I."/>
            <person name="Ito T."/>
            <person name="Fujiyama A."/>
            <person name="Inagaki F."/>
            <person name="Takami H."/>
        </authorList>
    </citation>
    <scope>NUCLEOTIDE SEQUENCE</scope>
    <source>
        <strain evidence="1">Expedition CK06-06</strain>
    </source>
</reference>
<accession>X1HR75</accession>